<reference evidence="1" key="1">
    <citation type="submission" date="2024-07" db="EMBL/GenBank/DDBJ databases">
        <title>Halotolerant mesophilic bacterium Ornithinibacillus sp. 4-3, sp. nov., isolated from soil.</title>
        <authorList>
            <person name="Sidarenka A.V."/>
            <person name="Guliayeva D.E."/>
            <person name="Leanovich S.I."/>
            <person name="Hileuskaya K.S."/>
            <person name="Akhremchuk A.E."/>
            <person name="Sikolenko M.A."/>
            <person name="Valentovich L.N."/>
        </authorList>
    </citation>
    <scope>NUCLEOTIDE SEQUENCE</scope>
    <source>
        <strain evidence="1">4-3</strain>
    </source>
</reference>
<name>A0AB39HWI4_9BACI</name>
<organism evidence="1">
    <name type="scientific">Ornithinibacillus sp. 4-3</name>
    <dbReference type="NCBI Taxonomy" id="3231488"/>
    <lineage>
        <taxon>Bacteria</taxon>
        <taxon>Bacillati</taxon>
        <taxon>Bacillota</taxon>
        <taxon>Bacilli</taxon>
        <taxon>Bacillales</taxon>
        <taxon>Bacillaceae</taxon>
        <taxon>Ornithinibacillus</taxon>
    </lineage>
</organism>
<protein>
    <submittedName>
        <fullName evidence="1">DUF1128 domain-containing protein</fullName>
    </submittedName>
</protein>
<proteinExistence type="predicted"/>
<gene>
    <name evidence="1" type="ORF">AB4Y30_07105</name>
</gene>
<accession>A0AB39HWI4</accession>
<dbReference type="Pfam" id="PF06569">
    <property type="entry name" value="DUF1128"/>
    <property type="match status" value="1"/>
</dbReference>
<dbReference type="EMBL" id="CP162599">
    <property type="protein sequence ID" value="XDK34108.1"/>
    <property type="molecule type" value="Genomic_DNA"/>
</dbReference>
<dbReference type="RefSeq" id="WP_368654785.1">
    <property type="nucleotide sequence ID" value="NZ_CP162599.1"/>
</dbReference>
<dbReference type="InterPro" id="IPR009507">
    <property type="entry name" value="UPF0435"/>
</dbReference>
<dbReference type="AlphaFoldDB" id="A0AB39HWI4"/>
<sequence length="74" mass="8689">MNLTEVSQENLEFILKDMTNKLAVANHALFDPDDYDINKYDELKDLYDMILRKGKLSIMETQAFVDELSSMRKK</sequence>
<evidence type="ECO:0000313" key="1">
    <source>
        <dbReference type="EMBL" id="XDK34108.1"/>
    </source>
</evidence>